<feature type="signal peptide" evidence="5">
    <location>
        <begin position="1"/>
        <end position="20"/>
    </location>
</feature>
<sequence length="340" mass="36159">MAKTRYALAGLVTTAALILAGCSSDEGTSASSSSESSAATSSAAPAATTVTVTDNYGEKTIDVPVERVVALDNRTFETLADWGVKLEAAPVDLIPDTISYAKDSSIANIGNHKEPNLEAIIAADPQLIISGQRFTKYDEQIEKDNPNATLVEFEVRKGEPLDQELIRQTEALGQIFGKEAEAKKLVDDFNKALERAKKAYDGTSTVMAVNVSGGNINYIAPGKGRTYGALFELLGLKPALEHVEGESSDHKGDDISVEAIAQSNPDFLFALDRDGGANPDDPAYVSADKILADAAPLQNVTAIKSGHVYIAPKDTYVNESIQTYTEILNGIADTFEAAQK</sequence>
<evidence type="ECO:0000256" key="4">
    <source>
        <dbReference type="ARBA" id="ARBA00022729"/>
    </source>
</evidence>
<protein>
    <submittedName>
        <fullName evidence="7">Iron complex transport system substrate-binding protein</fullName>
    </submittedName>
</protein>
<keyword evidence="8" id="KW-1185">Reference proteome</keyword>
<name>A0A2A9DLI0_9CORY</name>
<comment type="subcellular location">
    <subcellularLocation>
        <location evidence="1">Cell envelope</location>
    </subcellularLocation>
</comment>
<comment type="similarity">
    <text evidence="2">Belongs to the bacterial solute-binding protein 8 family.</text>
</comment>
<dbReference type="PROSITE" id="PS51257">
    <property type="entry name" value="PROKAR_LIPOPROTEIN"/>
    <property type="match status" value="1"/>
</dbReference>
<accession>A0A2A9DLI0</accession>
<comment type="caution">
    <text evidence="7">The sequence shown here is derived from an EMBL/GenBank/DDBJ whole genome shotgun (WGS) entry which is preliminary data.</text>
</comment>
<dbReference type="Proteomes" id="UP000221653">
    <property type="component" value="Unassembled WGS sequence"/>
</dbReference>
<dbReference type="SUPFAM" id="SSF53807">
    <property type="entry name" value="Helical backbone' metal receptor"/>
    <property type="match status" value="1"/>
</dbReference>
<dbReference type="GO" id="GO:1901678">
    <property type="term" value="P:iron coordination entity transport"/>
    <property type="evidence" value="ECO:0007669"/>
    <property type="project" value="UniProtKB-ARBA"/>
</dbReference>
<dbReference type="STRING" id="1724.GCA_001044175_00178"/>
<dbReference type="AlphaFoldDB" id="A0A2A9DLI0"/>
<dbReference type="InterPro" id="IPR002491">
    <property type="entry name" value="ABC_transptr_periplasmic_BD"/>
</dbReference>
<dbReference type="Gene3D" id="3.40.50.1980">
    <property type="entry name" value="Nitrogenase molybdenum iron protein domain"/>
    <property type="match status" value="2"/>
</dbReference>
<dbReference type="RefSeq" id="WP_048381334.1">
    <property type="nucleotide sequence ID" value="NZ_LDYE01000011.1"/>
</dbReference>
<reference evidence="7 8" key="1">
    <citation type="submission" date="2017-10" db="EMBL/GenBank/DDBJ databases">
        <title>Sequencing the genomes of 1000 actinobacteria strains.</title>
        <authorList>
            <person name="Klenk H.-P."/>
        </authorList>
    </citation>
    <scope>NUCLEOTIDE SEQUENCE [LARGE SCALE GENOMIC DNA]</scope>
    <source>
        <strain evidence="7 8">DSM 20688</strain>
    </source>
</reference>
<gene>
    <name evidence="7" type="ORF">ATK06_0080</name>
</gene>
<evidence type="ECO:0000313" key="7">
    <source>
        <dbReference type="EMBL" id="PFG27035.1"/>
    </source>
</evidence>
<feature type="chain" id="PRO_5038448352" evidence="5">
    <location>
        <begin position="21"/>
        <end position="340"/>
    </location>
</feature>
<evidence type="ECO:0000259" key="6">
    <source>
        <dbReference type="PROSITE" id="PS50983"/>
    </source>
</evidence>
<keyword evidence="3" id="KW-0813">Transport</keyword>
<keyword evidence="4 5" id="KW-0732">Signal</keyword>
<dbReference type="EMBL" id="PDJF01000001">
    <property type="protein sequence ID" value="PFG27035.1"/>
    <property type="molecule type" value="Genomic_DNA"/>
</dbReference>
<evidence type="ECO:0000256" key="3">
    <source>
        <dbReference type="ARBA" id="ARBA00022448"/>
    </source>
</evidence>
<dbReference type="PANTHER" id="PTHR30532:SF28">
    <property type="entry name" value="PETROBACTIN-BINDING PROTEIN YCLQ"/>
    <property type="match status" value="1"/>
</dbReference>
<evidence type="ECO:0000256" key="5">
    <source>
        <dbReference type="SAM" id="SignalP"/>
    </source>
</evidence>
<dbReference type="InterPro" id="IPR051313">
    <property type="entry name" value="Bact_iron-sidero_bind"/>
</dbReference>
<dbReference type="OrthoDB" id="63946at2"/>
<feature type="domain" description="Fe/B12 periplasmic-binding" evidence="6">
    <location>
        <begin position="67"/>
        <end position="339"/>
    </location>
</feature>
<proteinExistence type="inferred from homology"/>
<dbReference type="GO" id="GO:0030288">
    <property type="term" value="C:outer membrane-bounded periplasmic space"/>
    <property type="evidence" value="ECO:0007669"/>
    <property type="project" value="TreeGrafter"/>
</dbReference>
<evidence type="ECO:0000313" key="8">
    <source>
        <dbReference type="Proteomes" id="UP000221653"/>
    </source>
</evidence>
<evidence type="ECO:0000256" key="2">
    <source>
        <dbReference type="ARBA" id="ARBA00008814"/>
    </source>
</evidence>
<dbReference type="Pfam" id="PF01497">
    <property type="entry name" value="Peripla_BP_2"/>
    <property type="match status" value="1"/>
</dbReference>
<organism evidence="7 8">
    <name type="scientific">Corynebacterium renale</name>
    <dbReference type="NCBI Taxonomy" id="1724"/>
    <lineage>
        <taxon>Bacteria</taxon>
        <taxon>Bacillati</taxon>
        <taxon>Actinomycetota</taxon>
        <taxon>Actinomycetes</taxon>
        <taxon>Mycobacteriales</taxon>
        <taxon>Corynebacteriaceae</taxon>
        <taxon>Corynebacterium</taxon>
    </lineage>
</organism>
<evidence type="ECO:0000256" key="1">
    <source>
        <dbReference type="ARBA" id="ARBA00004196"/>
    </source>
</evidence>
<dbReference type="PANTHER" id="PTHR30532">
    <property type="entry name" value="IRON III DICITRATE-BINDING PERIPLASMIC PROTEIN"/>
    <property type="match status" value="1"/>
</dbReference>
<dbReference type="PROSITE" id="PS50983">
    <property type="entry name" value="FE_B12_PBP"/>
    <property type="match status" value="1"/>
</dbReference>